<sequence length="46" mass="5424">MDEEILESFLTFIQRCNSEAVNSNDYNIIQNVFKYIGKKHSLLLMN</sequence>
<reference evidence="1" key="2">
    <citation type="submission" date="2014-06" db="EMBL/GenBank/DDBJ databases">
        <title>Draft genome sequence of Clostridium ramosum(DSM 1402).</title>
        <authorList>
            <person name="Sudarsanam P."/>
            <person name="Ley R."/>
            <person name="Guruge J."/>
            <person name="Turnbaugh P.J."/>
            <person name="Mahowald M."/>
            <person name="Liep D."/>
            <person name="Gordon J."/>
        </authorList>
    </citation>
    <scope>NUCLEOTIDE SEQUENCE</scope>
    <source>
        <strain evidence="1">DSM 1402</strain>
    </source>
</reference>
<name>B0N0C2_9FIRM</name>
<keyword evidence="2" id="KW-1185">Reference proteome</keyword>
<comment type="caution">
    <text evidence="1">The sequence shown here is derived from an EMBL/GenBank/DDBJ whole genome shotgun (WGS) entry which is preliminary data.</text>
</comment>
<accession>B0N0C2</accession>
<evidence type="ECO:0000313" key="2">
    <source>
        <dbReference type="Proteomes" id="UP000005798"/>
    </source>
</evidence>
<dbReference type="RefSeq" id="WP_003534627.1">
    <property type="nucleotide sequence ID" value="NZ_DS499653.1"/>
</dbReference>
<dbReference type="HOGENOM" id="CLU_3183501_0_0_9"/>
<evidence type="ECO:0000313" key="1">
    <source>
        <dbReference type="EMBL" id="EDS20072.1"/>
    </source>
</evidence>
<dbReference type="Proteomes" id="UP000005798">
    <property type="component" value="Unassembled WGS sequence"/>
</dbReference>
<organism evidence="1 2">
    <name type="scientific">Thomasclavelia ramosa DSM 1402</name>
    <dbReference type="NCBI Taxonomy" id="445974"/>
    <lineage>
        <taxon>Bacteria</taxon>
        <taxon>Bacillati</taxon>
        <taxon>Bacillota</taxon>
        <taxon>Erysipelotrichia</taxon>
        <taxon>Erysipelotrichales</taxon>
        <taxon>Coprobacillaceae</taxon>
        <taxon>Thomasclavelia</taxon>
    </lineage>
</organism>
<dbReference type="AlphaFoldDB" id="B0N0C2"/>
<gene>
    <name evidence="1" type="ORF">CLORAM_00164</name>
</gene>
<protein>
    <submittedName>
        <fullName evidence="1">Uncharacterized protein</fullName>
    </submittedName>
</protein>
<reference evidence="1" key="1">
    <citation type="submission" date="2007-11" db="EMBL/GenBank/DDBJ databases">
        <authorList>
            <person name="Fulton L."/>
            <person name="Clifton S."/>
            <person name="Fulton B."/>
            <person name="Xu J."/>
            <person name="Minx P."/>
            <person name="Pepin K.H."/>
            <person name="Johnson M."/>
            <person name="Thiruvilangam P."/>
            <person name="Bhonagiri V."/>
            <person name="Nash W.E."/>
            <person name="Mardis E.R."/>
            <person name="Wilson R.K."/>
        </authorList>
    </citation>
    <scope>NUCLEOTIDE SEQUENCE [LARGE SCALE GENOMIC DNA]</scope>
    <source>
        <strain evidence="1">DSM 1402</strain>
    </source>
</reference>
<dbReference type="EMBL" id="ABFX02000002">
    <property type="protein sequence ID" value="EDS20072.1"/>
    <property type="molecule type" value="Genomic_DNA"/>
</dbReference>
<proteinExistence type="predicted"/>